<keyword evidence="5" id="KW-0472">Membrane</keyword>
<dbReference type="GO" id="GO:0004190">
    <property type="term" value="F:aspartic-type endopeptidase activity"/>
    <property type="evidence" value="ECO:0007669"/>
    <property type="project" value="UniProtKB-KW"/>
</dbReference>
<dbReference type="EMBL" id="JARKIB010000031">
    <property type="protein sequence ID" value="KAJ7763053.1"/>
    <property type="molecule type" value="Genomic_DNA"/>
</dbReference>
<dbReference type="PROSITE" id="PS00141">
    <property type="entry name" value="ASP_PROTEASE"/>
    <property type="match status" value="1"/>
</dbReference>
<dbReference type="Pfam" id="PF00026">
    <property type="entry name" value="Asp"/>
    <property type="match status" value="1"/>
</dbReference>
<keyword evidence="8" id="KW-1185">Reference proteome</keyword>
<dbReference type="SUPFAM" id="SSF50630">
    <property type="entry name" value="Acid proteases"/>
    <property type="match status" value="1"/>
</dbReference>
<feature type="compositionally biased region" description="Low complexity" evidence="4">
    <location>
        <begin position="233"/>
        <end position="250"/>
    </location>
</feature>
<comment type="similarity">
    <text evidence="1 3">Belongs to the peptidase A1 family.</text>
</comment>
<evidence type="ECO:0000256" key="1">
    <source>
        <dbReference type="ARBA" id="ARBA00007447"/>
    </source>
</evidence>
<keyword evidence="5" id="KW-0812">Transmembrane</keyword>
<protein>
    <submittedName>
        <fullName evidence="7">Aspartic peptidase domain-containing protein</fullName>
    </submittedName>
</protein>
<feature type="domain" description="Peptidase A1" evidence="6">
    <location>
        <begin position="1"/>
        <end position="201"/>
    </location>
</feature>
<dbReference type="PRINTS" id="PR00792">
    <property type="entry name" value="PEPSIN"/>
</dbReference>
<dbReference type="AlphaFoldDB" id="A0AAD7NI36"/>
<sequence>FFALSLSREGDPESGDGSFSVGEYDDRYSDVQHAPLLPQFPAGSGDWSILTDGVFVNGSKIPWGVDPAANIPAGKAKGLLDTGTSLMNLPRDVRDGIYSAVPGAVQTSPNSSLDDALGSTLWIVPCETAIDLQIGFGGELFRIHPLDLSELDVILGPDGNNYTVCVSLIFPGTERDAIFGDLFLHNVYTVFGFGNETTKGAYIQLLSLTNDTSSADYSNIQSPLLANGPPELSPADFSPTSAPSSSQSQSGHVVAGDLAAVANAPVDSEVAKYGPVVIGLLGTNLALLLFLLYLGVSSLLKHGRTAGLPRRTREAKYSPV</sequence>
<evidence type="ECO:0000313" key="8">
    <source>
        <dbReference type="Proteomes" id="UP001215598"/>
    </source>
</evidence>
<dbReference type="Proteomes" id="UP001215598">
    <property type="component" value="Unassembled WGS sequence"/>
</dbReference>
<dbReference type="GO" id="GO:0006508">
    <property type="term" value="P:proteolysis"/>
    <property type="evidence" value="ECO:0007669"/>
    <property type="project" value="UniProtKB-KW"/>
</dbReference>
<evidence type="ECO:0000256" key="3">
    <source>
        <dbReference type="RuleBase" id="RU000454"/>
    </source>
</evidence>
<evidence type="ECO:0000313" key="7">
    <source>
        <dbReference type="EMBL" id="KAJ7763053.1"/>
    </source>
</evidence>
<feature type="transmembrane region" description="Helical" evidence="5">
    <location>
        <begin position="273"/>
        <end position="294"/>
    </location>
</feature>
<reference evidence="7" key="1">
    <citation type="submission" date="2023-03" db="EMBL/GenBank/DDBJ databases">
        <title>Massive genome expansion in bonnet fungi (Mycena s.s.) driven by repeated elements and novel gene families across ecological guilds.</title>
        <authorList>
            <consortium name="Lawrence Berkeley National Laboratory"/>
            <person name="Harder C.B."/>
            <person name="Miyauchi S."/>
            <person name="Viragh M."/>
            <person name="Kuo A."/>
            <person name="Thoen E."/>
            <person name="Andreopoulos B."/>
            <person name="Lu D."/>
            <person name="Skrede I."/>
            <person name="Drula E."/>
            <person name="Henrissat B."/>
            <person name="Morin E."/>
            <person name="Kohler A."/>
            <person name="Barry K."/>
            <person name="LaButti K."/>
            <person name="Morin E."/>
            <person name="Salamov A."/>
            <person name="Lipzen A."/>
            <person name="Mereny Z."/>
            <person name="Hegedus B."/>
            <person name="Baldrian P."/>
            <person name="Stursova M."/>
            <person name="Weitz H."/>
            <person name="Taylor A."/>
            <person name="Grigoriev I.V."/>
            <person name="Nagy L.G."/>
            <person name="Martin F."/>
            <person name="Kauserud H."/>
        </authorList>
    </citation>
    <scope>NUCLEOTIDE SEQUENCE</scope>
    <source>
        <strain evidence="7">CBHHK182m</strain>
    </source>
</reference>
<keyword evidence="2 3" id="KW-0064">Aspartyl protease</keyword>
<comment type="caution">
    <text evidence="7">The sequence shown here is derived from an EMBL/GenBank/DDBJ whole genome shotgun (WGS) entry which is preliminary data.</text>
</comment>
<dbReference type="InterPro" id="IPR033121">
    <property type="entry name" value="PEPTIDASE_A1"/>
</dbReference>
<dbReference type="Gene3D" id="2.40.70.10">
    <property type="entry name" value="Acid Proteases"/>
    <property type="match status" value="1"/>
</dbReference>
<accession>A0AAD7NI36</accession>
<evidence type="ECO:0000259" key="6">
    <source>
        <dbReference type="PROSITE" id="PS51767"/>
    </source>
</evidence>
<dbReference type="InterPro" id="IPR001969">
    <property type="entry name" value="Aspartic_peptidase_AS"/>
</dbReference>
<dbReference type="PROSITE" id="PS51767">
    <property type="entry name" value="PEPTIDASE_A1"/>
    <property type="match status" value="1"/>
</dbReference>
<dbReference type="PANTHER" id="PTHR47966">
    <property type="entry name" value="BETA-SITE APP-CLEAVING ENZYME, ISOFORM A-RELATED"/>
    <property type="match status" value="1"/>
</dbReference>
<evidence type="ECO:0000256" key="2">
    <source>
        <dbReference type="ARBA" id="ARBA00022750"/>
    </source>
</evidence>
<feature type="non-terminal residue" evidence="7">
    <location>
        <position position="320"/>
    </location>
</feature>
<feature type="non-terminal residue" evidence="7">
    <location>
        <position position="1"/>
    </location>
</feature>
<dbReference type="PANTHER" id="PTHR47966:SF51">
    <property type="entry name" value="BETA-SITE APP-CLEAVING ENZYME, ISOFORM A-RELATED"/>
    <property type="match status" value="1"/>
</dbReference>
<keyword evidence="5" id="KW-1133">Transmembrane helix</keyword>
<evidence type="ECO:0000256" key="5">
    <source>
        <dbReference type="SAM" id="Phobius"/>
    </source>
</evidence>
<feature type="region of interest" description="Disordered" evidence="4">
    <location>
        <begin position="231"/>
        <end position="250"/>
    </location>
</feature>
<name>A0AAD7NI36_9AGAR</name>
<keyword evidence="3" id="KW-0378">Hydrolase</keyword>
<keyword evidence="3" id="KW-0645">Protease</keyword>
<evidence type="ECO:0000256" key="4">
    <source>
        <dbReference type="SAM" id="MobiDB-lite"/>
    </source>
</evidence>
<dbReference type="InterPro" id="IPR021109">
    <property type="entry name" value="Peptidase_aspartic_dom_sf"/>
</dbReference>
<proteinExistence type="inferred from homology"/>
<dbReference type="InterPro" id="IPR001461">
    <property type="entry name" value="Aspartic_peptidase_A1"/>
</dbReference>
<organism evidence="7 8">
    <name type="scientific">Mycena metata</name>
    <dbReference type="NCBI Taxonomy" id="1033252"/>
    <lineage>
        <taxon>Eukaryota</taxon>
        <taxon>Fungi</taxon>
        <taxon>Dikarya</taxon>
        <taxon>Basidiomycota</taxon>
        <taxon>Agaricomycotina</taxon>
        <taxon>Agaricomycetes</taxon>
        <taxon>Agaricomycetidae</taxon>
        <taxon>Agaricales</taxon>
        <taxon>Marasmiineae</taxon>
        <taxon>Mycenaceae</taxon>
        <taxon>Mycena</taxon>
    </lineage>
</organism>
<gene>
    <name evidence="7" type="ORF">B0H16DRAFT_1805928</name>
</gene>